<dbReference type="PROSITE" id="PS50893">
    <property type="entry name" value="ABC_TRANSPORTER_2"/>
    <property type="match status" value="1"/>
</dbReference>
<feature type="domain" description="ABC transporter" evidence="5">
    <location>
        <begin position="9"/>
        <end position="234"/>
    </location>
</feature>
<proteinExistence type="inferred from homology"/>
<name>A0ABY4V6K7_9GAMM</name>
<organism evidence="6 7">
    <name type="scientific">Microbulbifer variabilis</name>
    <dbReference type="NCBI Taxonomy" id="266805"/>
    <lineage>
        <taxon>Bacteria</taxon>
        <taxon>Pseudomonadati</taxon>
        <taxon>Pseudomonadota</taxon>
        <taxon>Gammaproteobacteria</taxon>
        <taxon>Cellvibrionales</taxon>
        <taxon>Microbulbiferaceae</taxon>
        <taxon>Microbulbifer</taxon>
    </lineage>
</organism>
<keyword evidence="7" id="KW-1185">Reference proteome</keyword>
<evidence type="ECO:0000256" key="2">
    <source>
        <dbReference type="ARBA" id="ARBA00022448"/>
    </source>
</evidence>
<evidence type="ECO:0000313" key="6">
    <source>
        <dbReference type="EMBL" id="USD19894.1"/>
    </source>
</evidence>
<gene>
    <name evidence="6" type="ORF">MJO52_12475</name>
</gene>
<dbReference type="SUPFAM" id="SSF52540">
    <property type="entry name" value="P-loop containing nucleoside triphosphate hydrolases"/>
    <property type="match status" value="1"/>
</dbReference>
<dbReference type="PANTHER" id="PTHR46743:SF2">
    <property type="entry name" value="TEICHOIC ACIDS EXPORT ATP-BINDING PROTEIN TAGH"/>
    <property type="match status" value="1"/>
</dbReference>
<evidence type="ECO:0000256" key="3">
    <source>
        <dbReference type="ARBA" id="ARBA00022741"/>
    </source>
</evidence>
<evidence type="ECO:0000313" key="7">
    <source>
        <dbReference type="Proteomes" id="UP001055658"/>
    </source>
</evidence>
<dbReference type="GO" id="GO:0005524">
    <property type="term" value="F:ATP binding"/>
    <property type="evidence" value="ECO:0007669"/>
    <property type="project" value="UniProtKB-KW"/>
</dbReference>
<evidence type="ECO:0000256" key="4">
    <source>
        <dbReference type="ARBA" id="ARBA00022840"/>
    </source>
</evidence>
<keyword evidence="3" id="KW-0547">Nucleotide-binding</keyword>
<evidence type="ECO:0000259" key="5">
    <source>
        <dbReference type="PROSITE" id="PS50893"/>
    </source>
</evidence>
<dbReference type="Pfam" id="PF00005">
    <property type="entry name" value="ABC_tran"/>
    <property type="match status" value="1"/>
</dbReference>
<dbReference type="Proteomes" id="UP001055658">
    <property type="component" value="Chromosome"/>
</dbReference>
<evidence type="ECO:0000256" key="1">
    <source>
        <dbReference type="ARBA" id="ARBA00005417"/>
    </source>
</evidence>
<accession>A0ABY4V6K7</accession>
<dbReference type="RefSeq" id="WP_252081985.1">
    <property type="nucleotide sequence ID" value="NZ_CP092418.1"/>
</dbReference>
<dbReference type="EMBL" id="CP092418">
    <property type="protein sequence ID" value="USD19894.1"/>
    <property type="molecule type" value="Genomic_DNA"/>
</dbReference>
<dbReference type="InterPro" id="IPR003593">
    <property type="entry name" value="AAA+_ATPase"/>
</dbReference>
<dbReference type="InterPro" id="IPR050683">
    <property type="entry name" value="Bact_Polysacc_Export_ATP-bd"/>
</dbReference>
<sequence length="234" mass="25738">MSGSKKPAISLNNVRVTYRSGIPFTRTTNVYSPLKDISFELYEGDSLGVLGRNGAGKSTLLRLLNGIIKPDGGKVINHGHRTALLSLTVGYDQNLSGRQNAVISGMMMGLKKHFIVSKLDEINEFAELKEFFDQPVKNYSTGMKQRLGMAVAIHLKSDILLIDEILAVGDSRFRRKSEAVMREKITSGDTVVLVSHSAETVKRLCNKAIWIEGGVVAQYGDSKDVVACYEESQK</sequence>
<dbReference type="SMART" id="SM00382">
    <property type="entry name" value="AAA"/>
    <property type="match status" value="1"/>
</dbReference>
<dbReference type="Gene3D" id="3.40.50.300">
    <property type="entry name" value="P-loop containing nucleotide triphosphate hydrolases"/>
    <property type="match status" value="1"/>
</dbReference>
<dbReference type="PANTHER" id="PTHR46743">
    <property type="entry name" value="TEICHOIC ACIDS EXPORT ATP-BINDING PROTEIN TAGH"/>
    <property type="match status" value="1"/>
</dbReference>
<dbReference type="InterPro" id="IPR003439">
    <property type="entry name" value="ABC_transporter-like_ATP-bd"/>
</dbReference>
<dbReference type="CDD" id="cd03220">
    <property type="entry name" value="ABC_KpsT_Wzt"/>
    <property type="match status" value="1"/>
</dbReference>
<protein>
    <submittedName>
        <fullName evidence="6">ABC transporter ATP-binding protein</fullName>
    </submittedName>
</protein>
<reference evidence="6" key="1">
    <citation type="submission" date="2022-02" db="EMBL/GenBank/DDBJ databases">
        <title>Coral-associated bacteria.</title>
        <authorList>
            <person name="Tang K."/>
            <person name="Wang X."/>
        </authorList>
    </citation>
    <scope>NUCLEOTIDE SEQUENCE</scope>
    <source>
        <strain evidence="6">SCSIO 43006</strain>
    </source>
</reference>
<dbReference type="InterPro" id="IPR027417">
    <property type="entry name" value="P-loop_NTPase"/>
</dbReference>
<comment type="similarity">
    <text evidence="1">Belongs to the ABC transporter superfamily.</text>
</comment>
<dbReference type="InterPro" id="IPR015860">
    <property type="entry name" value="ABC_transpr_TagH-like"/>
</dbReference>
<keyword evidence="2" id="KW-0813">Transport</keyword>
<keyword evidence="4 6" id="KW-0067">ATP-binding</keyword>